<keyword evidence="2" id="KW-1185">Reference proteome</keyword>
<dbReference type="EMBL" id="FPKR01000009">
    <property type="protein sequence ID" value="SFZ77491.1"/>
    <property type="molecule type" value="Genomic_DNA"/>
</dbReference>
<gene>
    <name evidence="1" type="ORF">SAMN02745887_02452</name>
</gene>
<sequence>MVTSLGDFHGVDPKLFEESGALDPILGVDTRLFIDPSLLRHTTVPELAESREKVSEHFANVIRLVRNISREDDVFWRRADKLLQFPEVQGLCIGYSSKGVAGKGTGPLKRKRLLSTITQIVRAGNEDAAIFELVGAFEEGVGPDLISDMIAKIIMADLVLFTQRVCSDLGIPMEMTHYSKGLQPDDLPLNPNTKKPIILIPKQILRDLPVAETFADIDWITQHNEAVREELNKIIVGSIRSLTPAERKDRVKHAFIDHPELLKQVIAAYEQEGANFYDFNDDRAGETVWYRASKKLPRQLNLKLSLPIKPTSDDVYAVVEKICLHFKKLIEDNQLCKLLYDKNGQRKHESAAQLLFFGVAAAYCEANDLDLSPESDGGRGPVDFKISSGFSGKVLVEIKLTSNLQLAHGFEKQLPIYQKAESAYKGIYLVIQNDGISDGRWQAFRELVMSSGKRAPTVIVANGVPKPSASIAND</sequence>
<dbReference type="Proteomes" id="UP000186513">
    <property type="component" value="Unassembled WGS sequence"/>
</dbReference>
<reference evidence="1 2" key="1">
    <citation type="submission" date="2016-11" db="EMBL/GenBank/DDBJ databases">
        <authorList>
            <person name="Jaros S."/>
            <person name="Januszkiewicz K."/>
            <person name="Wedrychowicz H."/>
        </authorList>
    </citation>
    <scope>NUCLEOTIDE SEQUENCE [LARGE SCALE GENOMIC DNA]</scope>
    <source>
        <strain evidence="1 2">DSM 18899</strain>
    </source>
</reference>
<dbReference type="RefSeq" id="WP_072428958.1">
    <property type="nucleotide sequence ID" value="NZ_FPKR01000009.1"/>
</dbReference>
<evidence type="ECO:0000313" key="2">
    <source>
        <dbReference type="Proteomes" id="UP000186513"/>
    </source>
</evidence>
<dbReference type="OrthoDB" id="6691177at2"/>
<organism evidence="1 2">
    <name type="scientific">Chitinimonas taiwanensis DSM 18899</name>
    <dbReference type="NCBI Taxonomy" id="1121279"/>
    <lineage>
        <taxon>Bacteria</taxon>
        <taxon>Pseudomonadati</taxon>
        <taxon>Pseudomonadota</taxon>
        <taxon>Betaproteobacteria</taxon>
        <taxon>Neisseriales</taxon>
        <taxon>Chitinibacteraceae</taxon>
        <taxon>Chitinimonas</taxon>
    </lineage>
</organism>
<name>A0A1K2HLA1_9NEIS</name>
<evidence type="ECO:0000313" key="1">
    <source>
        <dbReference type="EMBL" id="SFZ77491.1"/>
    </source>
</evidence>
<accession>A0A1K2HLA1</accession>
<protein>
    <submittedName>
        <fullName evidence="1">Uncharacterized protein</fullName>
    </submittedName>
</protein>
<proteinExistence type="predicted"/>
<dbReference type="AlphaFoldDB" id="A0A1K2HLA1"/>
<dbReference type="STRING" id="1121279.SAMN02745887_02452"/>